<dbReference type="Pfam" id="PF07642">
    <property type="entry name" value="BBP2"/>
    <property type="match status" value="1"/>
</dbReference>
<dbReference type="AlphaFoldDB" id="A0A1W1BH72"/>
<dbReference type="InterPro" id="IPR023614">
    <property type="entry name" value="Porin_dom_sf"/>
</dbReference>
<evidence type="ECO:0000256" key="1">
    <source>
        <dbReference type="SAM" id="Coils"/>
    </source>
</evidence>
<gene>
    <name evidence="2" type="ORF">MNB_SM-6-345</name>
</gene>
<keyword evidence="1" id="KW-0175">Coiled coil</keyword>
<keyword evidence="2" id="KW-0675">Receptor</keyword>
<evidence type="ECO:0000313" key="2">
    <source>
        <dbReference type="EMBL" id="SFV52825.1"/>
    </source>
</evidence>
<dbReference type="EMBL" id="FPHK01000005">
    <property type="protein sequence ID" value="SFV52825.1"/>
    <property type="molecule type" value="Genomic_DNA"/>
</dbReference>
<sequence length="420" mass="46816">MSKKLTFLSLFAAASLLADSELDALKAQLQEQQKTTQKLLKKVDLLEKKDAQKESAALDAAYAKDTSSSFSQNAYLPDIALILNMSAVGRNVKNSEYENFAMPGFIDAGDAELPFNKDRGFNLNYAEVAMHSMVDPYFEAFAIFHLHPDEFEIEEAYVTTTSLPAGLRVKAGKFRSAFGRINEKHQHAWNFDEQPIIYKALFGPDMISDPGLQLQWVAPTDTYIMAGVDAMQGTNDRSFGDVEKNNLYVGYLKSSLDLTDDLSVLGGVSYAHGKTDLSKDSDVYGVDLTFRDQLGSYSALIWQSEYLQRNKDTNATVNSTDKQAGFYTQLVYQYNNNFSGGVRYEKITKNETDLSAYSGIDTSGLDKTTAMLQYKPFPFSRLRVEYSHDRTKVIAGQRKDIDTTMLTLNIATGAHGAHAY</sequence>
<feature type="coiled-coil region" evidence="1">
    <location>
        <begin position="22"/>
        <end position="49"/>
    </location>
</feature>
<organism evidence="2">
    <name type="scientific">hydrothermal vent metagenome</name>
    <dbReference type="NCBI Taxonomy" id="652676"/>
    <lineage>
        <taxon>unclassified sequences</taxon>
        <taxon>metagenomes</taxon>
        <taxon>ecological metagenomes</taxon>
    </lineage>
</organism>
<name>A0A1W1BH72_9ZZZZ</name>
<proteinExistence type="predicted"/>
<protein>
    <submittedName>
        <fullName evidence="2">Zinc-regulated TonB-dependent outer membrane receptor</fullName>
    </submittedName>
</protein>
<reference evidence="2" key="1">
    <citation type="submission" date="2016-10" db="EMBL/GenBank/DDBJ databases">
        <authorList>
            <person name="de Groot N.N."/>
        </authorList>
    </citation>
    <scope>NUCLEOTIDE SEQUENCE</scope>
</reference>
<dbReference type="SUPFAM" id="SSF56935">
    <property type="entry name" value="Porins"/>
    <property type="match status" value="1"/>
</dbReference>
<accession>A0A1W1BH72</accession>
<dbReference type="InterPro" id="IPR011486">
    <property type="entry name" value="BBP2"/>
</dbReference>
<dbReference type="Gene3D" id="2.40.160.10">
    <property type="entry name" value="Porin"/>
    <property type="match status" value="1"/>
</dbReference>